<name>A0A8X7VQN3_BRACI</name>
<gene>
    <name evidence="1" type="ORF">Bca52824_019066</name>
</gene>
<proteinExistence type="predicted"/>
<evidence type="ECO:0000313" key="2">
    <source>
        <dbReference type="Proteomes" id="UP000886595"/>
    </source>
</evidence>
<sequence length="83" mass="9124">MLDPQETLFGDLVVHTMPLPTISSPFHFFLLRQRVLGISACGSGMSLSEVAKLRSQPSELAVGLYSSNGHDRYEAITEIFANQ</sequence>
<organism evidence="1 2">
    <name type="scientific">Brassica carinata</name>
    <name type="common">Ethiopian mustard</name>
    <name type="synonym">Abyssinian cabbage</name>
    <dbReference type="NCBI Taxonomy" id="52824"/>
    <lineage>
        <taxon>Eukaryota</taxon>
        <taxon>Viridiplantae</taxon>
        <taxon>Streptophyta</taxon>
        <taxon>Embryophyta</taxon>
        <taxon>Tracheophyta</taxon>
        <taxon>Spermatophyta</taxon>
        <taxon>Magnoliopsida</taxon>
        <taxon>eudicotyledons</taxon>
        <taxon>Gunneridae</taxon>
        <taxon>Pentapetalae</taxon>
        <taxon>rosids</taxon>
        <taxon>malvids</taxon>
        <taxon>Brassicales</taxon>
        <taxon>Brassicaceae</taxon>
        <taxon>Brassiceae</taxon>
        <taxon>Brassica</taxon>
    </lineage>
</organism>
<protein>
    <submittedName>
        <fullName evidence="1">Uncharacterized protein</fullName>
    </submittedName>
</protein>
<comment type="caution">
    <text evidence="1">The sequence shown here is derived from an EMBL/GenBank/DDBJ whole genome shotgun (WGS) entry which is preliminary data.</text>
</comment>
<dbReference type="EMBL" id="JAAMPC010000004">
    <property type="protein sequence ID" value="KAG2315944.1"/>
    <property type="molecule type" value="Genomic_DNA"/>
</dbReference>
<accession>A0A8X7VQN3</accession>
<dbReference type="AlphaFoldDB" id="A0A8X7VQN3"/>
<reference evidence="1 2" key="1">
    <citation type="submission" date="2020-02" db="EMBL/GenBank/DDBJ databases">
        <authorList>
            <person name="Ma Q."/>
            <person name="Huang Y."/>
            <person name="Song X."/>
            <person name="Pei D."/>
        </authorList>
    </citation>
    <scope>NUCLEOTIDE SEQUENCE [LARGE SCALE GENOMIC DNA]</scope>
    <source>
        <strain evidence="1">Sxm20200214</strain>
        <tissue evidence="1">Leaf</tissue>
    </source>
</reference>
<evidence type="ECO:0000313" key="1">
    <source>
        <dbReference type="EMBL" id="KAG2315944.1"/>
    </source>
</evidence>
<dbReference type="Proteomes" id="UP000886595">
    <property type="component" value="Unassembled WGS sequence"/>
</dbReference>
<keyword evidence="2" id="KW-1185">Reference proteome</keyword>